<evidence type="ECO:0000313" key="3">
    <source>
        <dbReference type="Proteomes" id="UP000554482"/>
    </source>
</evidence>
<organism evidence="2 3">
    <name type="scientific">Thalictrum thalictroides</name>
    <name type="common">Rue-anemone</name>
    <name type="synonym">Anemone thalictroides</name>
    <dbReference type="NCBI Taxonomy" id="46969"/>
    <lineage>
        <taxon>Eukaryota</taxon>
        <taxon>Viridiplantae</taxon>
        <taxon>Streptophyta</taxon>
        <taxon>Embryophyta</taxon>
        <taxon>Tracheophyta</taxon>
        <taxon>Spermatophyta</taxon>
        <taxon>Magnoliopsida</taxon>
        <taxon>Ranunculales</taxon>
        <taxon>Ranunculaceae</taxon>
        <taxon>Thalictroideae</taxon>
        <taxon>Thalictrum</taxon>
    </lineage>
</organism>
<feature type="region of interest" description="Disordered" evidence="1">
    <location>
        <begin position="64"/>
        <end position="88"/>
    </location>
</feature>
<comment type="caution">
    <text evidence="2">The sequence shown here is derived from an EMBL/GenBank/DDBJ whole genome shotgun (WGS) entry which is preliminary data.</text>
</comment>
<evidence type="ECO:0000256" key="1">
    <source>
        <dbReference type="SAM" id="MobiDB-lite"/>
    </source>
</evidence>
<protein>
    <submittedName>
        <fullName evidence="2">Uncharacterized protein</fullName>
    </submittedName>
</protein>
<dbReference type="AlphaFoldDB" id="A0A7J6W9X0"/>
<sequence length="88" mass="10148">MPPRDGEPFRNVVNISVPTLETIKPVLYDELEGNPFRYIKYMQINTSHVARNLKMASSALSHSSEYQEQVRGRPQIRISCEASRRTKL</sequence>
<keyword evidence="3" id="KW-1185">Reference proteome</keyword>
<name>A0A7J6W9X0_THATH</name>
<reference evidence="2 3" key="1">
    <citation type="submission" date="2020-06" db="EMBL/GenBank/DDBJ databases">
        <title>Transcriptomic and genomic resources for Thalictrum thalictroides and T. hernandezii: Facilitating candidate gene discovery in an emerging model plant lineage.</title>
        <authorList>
            <person name="Arias T."/>
            <person name="Riano-Pachon D.M."/>
            <person name="Di Stilio V.S."/>
        </authorList>
    </citation>
    <scope>NUCLEOTIDE SEQUENCE [LARGE SCALE GENOMIC DNA]</scope>
    <source>
        <strain evidence="3">cv. WT478/WT964</strain>
        <tissue evidence="2">Leaves</tissue>
    </source>
</reference>
<evidence type="ECO:0000313" key="2">
    <source>
        <dbReference type="EMBL" id="KAF5193012.1"/>
    </source>
</evidence>
<dbReference type="EMBL" id="JABWDY010020609">
    <property type="protein sequence ID" value="KAF5193012.1"/>
    <property type="molecule type" value="Genomic_DNA"/>
</dbReference>
<accession>A0A7J6W9X0</accession>
<dbReference type="Proteomes" id="UP000554482">
    <property type="component" value="Unassembled WGS sequence"/>
</dbReference>
<proteinExistence type="predicted"/>
<gene>
    <name evidence="2" type="ORF">FRX31_017403</name>
</gene>